<reference evidence="3 4" key="1">
    <citation type="journal article" date="2020" name="Cell">
        <title>Large-Scale Comparative Analyses of Tick Genomes Elucidate Their Genetic Diversity and Vector Capacities.</title>
        <authorList>
            <consortium name="Tick Genome and Microbiome Consortium (TIGMIC)"/>
            <person name="Jia N."/>
            <person name="Wang J."/>
            <person name="Shi W."/>
            <person name="Du L."/>
            <person name="Sun Y."/>
            <person name="Zhan W."/>
            <person name="Jiang J.F."/>
            <person name="Wang Q."/>
            <person name="Zhang B."/>
            <person name="Ji P."/>
            <person name="Bell-Sakyi L."/>
            <person name="Cui X.M."/>
            <person name="Yuan T.T."/>
            <person name="Jiang B.G."/>
            <person name="Yang W.F."/>
            <person name="Lam T.T."/>
            <person name="Chang Q.C."/>
            <person name="Ding S.J."/>
            <person name="Wang X.J."/>
            <person name="Zhu J.G."/>
            <person name="Ruan X.D."/>
            <person name="Zhao L."/>
            <person name="Wei J.T."/>
            <person name="Ye R.Z."/>
            <person name="Que T.C."/>
            <person name="Du C.H."/>
            <person name="Zhou Y.H."/>
            <person name="Cheng J.X."/>
            <person name="Dai P.F."/>
            <person name="Guo W.B."/>
            <person name="Han X.H."/>
            <person name="Huang E.J."/>
            <person name="Li L.F."/>
            <person name="Wei W."/>
            <person name="Gao Y.C."/>
            <person name="Liu J.Z."/>
            <person name="Shao H.Z."/>
            <person name="Wang X."/>
            <person name="Wang C.C."/>
            <person name="Yang T.C."/>
            <person name="Huo Q.B."/>
            <person name="Li W."/>
            <person name="Chen H.Y."/>
            <person name="Chen S.E."/>
            <person name="Zhou L.G."/>
            <person name="Ni X.B."/>
            <person name="Tian J.H."/>
            <person name="Sheng Y."/>
            <person name="Liu T."/>
            <person name="Pan Y.S."/>
            <person name="Xia L.Y."/>
            <person name="Li J."/>
            <person name="Zhao F."/>
            <person name="Cao W.C."/>
        </authorList>
    </citation>
    <scope>NUCLEOTIDE SEQUENCE [LARGE SCALE GENOMIC DNA]</scope>
    <source>
        <strain evidence="3">HaeL-2018</strain>
    </source>
</reference>
<gene>
    <name evidence="3" type="ORF">HPB48_015971</name>
</gene>
<organism evidence="3 4">
    <name type="scientific">Haemaphysalis longicornis</name>
    <name type="common">Bush tick</name>
    <dbReference type="NCBI Taxonomy" id="44386"/>
    <lineage>
        <taxon>Eukaryota</taxon>
        <taxon>Metazoa</taxon>
        <taxon>Ecdysozoa</taxon>
        <taxon>Arthropoda</taxon>
        <taxon>Chelicerata</taxon>
        <taxon>Arachnida</taxon>
        <taxon>Acari</taxon>
        <taxon>Parasitiformes</taxon>
        <taxon>Ixodida</taxon>
        <taxon>Ixodoidea</taxon>
        <taxon>Ixodidae</taxon>
        <taxon>Haemaphysalinae</taxon>
        <taxon>Haemaphysalis</taxon>
    </lineage>
</organism>
<dbReference type="SUPFAM" id="SSF50998">
    <property type="entry name" value="Quinoprotein alcohol dehydrogenase-like"/>
    <property type="match status" value="1"/>
</dbReference>
<dbReference type="PANTHER" id="PTHR19857">
    <property type="entry name" value="MITOCHONDRIAL DIVISION PROTEIN 1-RELATED"/>
    <property type="match status" value="1"/>
</dbReference>
<protein>
    <recommendedName>
        <fullName evidence="5">Angio-associated migratory cell protein</fullName>
    </recommendedName>
</protein>
<evidence type="ECO:0000256" key="2">
    <source>
        <dbReference type="ARBA" id="ARBA00022737"/>
    </source>
</evidence>
<dbReference type="Pfam" id="PF00400">
    <property type="entry name" value="WD40"/>
    <property type="match status" value="2"/>
</dbReference>
<dbReference type="SMART" id="SM00320">
    <property type="entry name" value="WD40"/>
    <property type="match status" value="7"/>
</dbReference>
<dbReference type="InterPro" id="IPR011047">
    <property type="entry name" value="Quinoprotein_ADH-like_sf"/>
</dbReference>
<evidence type="ECO:0000313" key="4">
    <source>
        <dbReference type="Proteomes" id="UP000821853"/>
    </source>
</evidence>
<dbReference type="VEuPathDB" id="VectorBase:HLOH_048194"/>
<comment type="caution">
    <text evidence="3">The sequence shown here is derived from an EMBL/GenBank/DDBJ whole genome shotgun (WGS) entry which is preliminary data.</text>
</comment>
<dbReference type="AlphaFoldDB" id="A0A9J6G5X8"/>
<keyword evidence="2" id="KW-0677">Repeat</keyword>
<dbReference type="InterPro" id="IPR001680">
    <property type="entry name" value="WD40_rpt"/>
</dbReference>
<dbReference type="InterPro" id="IPR015943">
    <property type="entry name" value="WD40/YVTN_repeat-like_dom_sf"/>
</dbReference>
<keyword evidence="4" id="KW-1185">Reference proteome</keyword>
<dbReference type="EMBL" id="JABSTR010000005">
    <property type="protein sequence ID" value="KAH9370653.1"/>
    <property type="molecule type" value="Genomic_DNA"/>
</dbReference>
<sequence length="382" mass="41320">MRPVFPMKMAAVTIADASDTSGEGFDNPPVDVSVAIPAFCLPGHPETNYVLDVSNDGRHVATVSGRGWVFVWSLFTGKMVFRCHKSGAIQRDEVTCGAFSNDAMLLCTGNLRGRVTVWGVWSHQVECEFVTFAYMKWVAWSPQDTLLVGGTVDGIVWRWELPGGECKTMQGSFTTCGDGRILADGRRAAAVYDDGSVGIWDLQRARLLHGMMGPSRVHECPVTSLDVRGELVATGADTVHVFHAGTGRVVATFPRIERAPSTDGDDNYVGTLSLESQQETIAAGTYSGVLAVMDLPSLSEKQRYVHPGAISRAVWGGQHLVFTGCLDGFVRVFDIRAEGRDPVARWKCSTSGVNSLALTPDGLSFVTSSRGGCRIYRFAMLA</sequence>
<dbReference type="PANTHER" id="PTHR19857:SF8">
    <property type="entry name" value="ANGIO-ASSOCIATED MIGRATORY CELL PROTEIN"/>
    <property type="match status" value="1"/>
</dbReference>
<evidence type="ECO:0008006" key="5">
    <source>
        <dbReference type="Google" id="ProtNLM"/>
    </source>
</evidence>
<proteinExistence type="predicted"/>
<dbReference type="Gene3D" id="2.130.10.10">
    <property type="entry name" value="YVTN repeat-like/Quinoprotein amine dehydrogenase"/>
    <property type="match status" value="1"/>
</dbReference>
<name>A0A9J6G5X8_HAELO</name>
<evidence type="ECO:0000313" key="3">
    <source>
        <dbReference type="EMBL" id="KAH9370653.1"/>
    </source>
</evidence>
<dbReference type="Proteomes" id="UP000821853">
    <property type="component" value="Chromosome 3"/>
</dbReference>
<dbReference type="OMA" id="ACNPTDP"/>
<keyword evidence="1" id="KW-0853">WD repeat</keyword>
<accession>A0A9J6G5X8</accession>
<evidence type="ECO:0000256" key="1">
    <source>
        <dbReference type="ARBA" id="ARBA00022574"/>
    </source>
</evidence>
<dbReference type="InterPro" id="IPR051179">
    <property type="entry name" value="WD_repeat_multifunction"/>
</dbReference>
<dbReference type="OrthoDB" id="10261640at2759"/>